<feature type="region of interest" description="Disordered" evidence="1">
    <location>
        <begin position="213"/>
        <end position="247"/>
    </location>
</feature>
<reference evidence="4 5" key="1">
    <citation type="submission" date="2015-01" db="EMBL/GenBank/DDBJ databases">
        <title>The Genome Sequence of Exophiala oligosperma CBS72588.</title>
        <authorList>
            <consortium name="The Broad Institute Genomics Platform"/>
            <person name="Cuomo C."/>
            <person name="de Hoog S."/>
            <person name="Gorbushina A."/>
            <person name="Stielow B."/>
            <person name="Teixiera M."/>
            <person name="Abouelleil A."/>
            <person name="Chapman S.B."/>
            <person name="Priest M."/>
            <person name="Young S.K."/>
            <person name="Wortman J."/>
            <person name="Nusbaum C."/>
            <person name="Birren B."/>
        </authorList>
    </citation>
    <scope>NUCLEOTIDE SEQUENCE [LARGE SCALE GENOMIC DNA]</scope>
    <source>
        <strain evidence="4 5">CBS 72588</strain>
    </source>
</reference>
<feature type="region of interest" description="Disordered" evidence="1">
    <location>
        <begin position="118"/>
        <end position="194"/>
    </location>
</feature>
<feature type="transmembrane region" description="Helical" evidence="2">
    <location>
        <begin position="437"/>
        <end position="455"/>
    </location>
</feature>
<dbReference type="RefSeq" id="XP_016257586.1">
    <property type="nucleotide sequence ID" value="XM_016411966.1"/>
</dbReference>
<sequence length="484" mass="54251">MFVSVRSQGHRRRSHTFGVSKAARSSKLSLLSAITSGSHGSNDSSSTITPESYRKSSSAPGKRRRSSSHSKGPQKPRDRKASSSAKTKPETPEKEQSMPCESVDVFAFLVQDDEQNATSLHDEAARPVQDKYHQVREESDNESVSRSLNSDSGISMGDSFICRPHTDSLVDGHLPSLPEESQETTESELQLANDSTTYERRLRFHWPAVPRPTHTPYYSKAGRRTPSPENLRRRRPSVSESTPQPLKETTLSGYDLVAHKLTHEELPPVFRRFQKSNYRMLLQLQDEISEMEDELSVLDQSDSRSRIKVDGSMSPASRRLSWEWTQSDLQSHRLEILGRLYIKLEQYYQALLSAQKVQKLSAPPTHTDIDRFRTWLRDNNPLSAPESKFLDHEDDLICLHGNSTASGSAGSIVGFVPACIVSTTLLPLLCFKIITGILSRLIILVVLLAVELGSLEKLEKSKGGQHQQWIFACFGVLLLVAVFL</sequence>
<evidence type="ECO:0000313" key="4">
    <source>
        <dbReference type="EMBL" id="KIW37370.1"/>
    </source>
</evidence>
<dbReference type="PANTHER" id="PTHR34502:SF6">
    <property type="entry name" value="DUF6594 DOMAIN-CONTAINING PROTEIN"/>
    <property type="match status" value="1"/>
</dbReference>
<gene>
    <name evidence="4" type="ORF">PV06_10414</name>
</gene>
<organism evidence="4 5">
    <name type="scientific">Exophiala oligosperma</name>
    <dbReference type="NCBI Taxonomy" id="215243"/>
    <lineage>
        <taxon>Eukaryota</taxon>
        <taxon>Fungi</taxon>
        <taxon>Dikarya</taxon>
        <taxon>Ascomycota</taxon>
        <taxon>Pezizomycotina</taxon>
        <taxon>Eurotiomycetes</taxon>
        <taxon>Chaetothyriomycetidae</taxon>
        <taxon>Chaetothyriales</taxon>
        <taxon>Herpotrichiellaceae</taxon>
        <taxon>Exophiala</taxon>
    </lineage>
</organism>
<feature type="compositionally biased region" description="Polar residues" evidence="1">
    <location>
        <begin position="142"/>
        <end position="153"/>
    </location>
</feature>
<feature type="compositionally biased region" description="Basic and acidic residues" evidence="1">
    <location>
        <begin position="120"/>
        <end position="138"/>
    </location>
</feature>
<keyword evidence="2" id="KW-1133">Transmembrane helix</keyword>
<evidence type="ECO:0000256" key="2">
    <source>
        <dbReference type="SAM" id="Phobius"/>
    </source>
</evidence>
<dbReference type="PANTHER" id="PTHR34502">
    <property type="entry name" value="DUF6594 DOMAIN-CONTAINING PROTEIN-RELATED"/>
    <property type="match status" value="1"/>
</dbReference>
<name>A0A0D2D4V5_9EURO</name>
<feature type="domain" description="DUF6594" evidence="3">
    <location>
        <begin position="254"/>
        <end position="410"/>
    </location>
</feature>
<dbReference type="Proteomes" id="UP000053342">
    <property type="component" value="Unassembled WGS sequence"/>
</dbReference>
<dbReference type="VEuPathDB" id="FungiDB:PV06_10414"/>
<dbReference type="AlphaFoldDB" id="A0A0D2D4V5"/>
<keyword evidence="5" id="KW-1185">Reference proteome</keyword>
<feature type="compositionally biased region" description="Polar residues" evidence="1">
    <location>
        <begin position="238"/>
        <end position="247"/>
    </location>
</feature>
<feature type="compositionally biased region" description="Basic and acidic residues" evidence="1">
    <location>
        <begin position="75"/>
        <end position="96"/>
    </location>
</feature>
<evidence type="ECO:0000256" key="1">
    <source>
        <dbReference type="SAM" id="MobiDB-lite"/>
    </source>
</evidence>
<proteinExistence type="predicted"/>
<protein>
    <recommendedName>
        <fullName evidence="3">DUF6594 domain-containing protein</fullName>
    </recommendedName>
</protein>
<feature type="compositionally biased region" description="Polar residues" evidence="1">
    <location>
        <begin position="47"/>
        <end position="59"/>
    </location>
</feature>
<feature type="transmembrane region" description="Helical" evidence="2">
    <location>
        <begin position="467"/>
        <end position="483"/>
    </location>
</feature>
<dbReference type="InterPro" id="IPR046529">
    <property type="entry name" value="DUF6594"/>
</dbReference>
<dbReference type="Pfam" id="PF20237">
    <property type="entry name" value="DUF6594"/>
    <property type="match status" value="1"/>
</dbReference>
<dbReference type="GeneID" id="27362488"/>
<feature type="transmembrane region" description="Helical" evidence="2">
    <location>
        <begin position="409"/>
        <end position="430"/>
    </location>
</feature>
<evidence type="ECO:0000259" key="3">
    <source>
        <dbReference type="Pfam" id="PF20237"/>
    </source>
</evidence>
<accession>A0A0D2D4V5</accession>
<keyword evidence="2" id="KW-0812">Transmembrane</keyword>
<feature type="compositionally biased region" description="Basic residues" evidence="1">
    <location>
        <begin position="61"/>
        <end position="74"/>
    </location>
</feature>
<dbReference type="EMBL" id="KN847344">
    <property type="protein sequence ID" value="KIW37370.1"/>
    <property type="molecule type" value="Genomic_DNA"/>
</dbReference>
<evidence type="ECO:0000313" key="5">
    <source>
        <dbReference type="Proteomes" id="UP000053342"/>
    </source>
</evidence>
<dbReference type="OrthoDB" id="5416037at2759"/>
<feature type="region of interest" description="Disordered" evidence="1">
    <location>
        <begin position="1"/>
        <end position="100"/>
    </location>
</feature>
<feature type="compositionally biased region" description="Low complexity" evidence="1">
    <location>
        <begin position="20"/>
        <end position="46"/>
    </location>
</feature>
<keyword evidence="2" id="KW-0472">Membrane</keyword>
<dbReference type="HOGENOM" id="CLU_568621_0_0_1"/>